<dbReference type="SUPFAM" id="SSF160214">
    <property type="entry name" value="FlaG-like"/>
    <property type="match status" value="1"/>
</dbReference>
<dbReference type="Gene3D" id="3.30.160.170">
    <property type="entry name" value="FlaG-like"/>
    <property type="match status" value="1"/>
</dbReference>
<proteinExistence type="predicted"/>
<organism evidence="1 2">
    <name type="scientific">Pseudoalteromonas marina</name>
    <dbReference type="NCBI Taxonomy" id="267375"/>
    <lineage>
        <taxon>Bacteria</taxon>
        <taxon>Pseudomonadati</taxon>
        <taxon>Pseudomonadota</taxon>
        <taxon>Gammaproteobacteria</taxon>
        <taxon>Alteromonadales</taxon>
        <taxon>Pseudoalteromonadaceae</taxon>
        <taxon>Pseudoalteromonas</taxon>
    </lineage>
</organism>
<dbReference type="RefSeq" id="WP_006792712.1">
    <property type="nucleotide sequence ID" value="NZ_JAHDFL010000004.1"/>
</dbReference>
<dbReference type="PANTHER" id="PTHR37166:SF1">
    <property type="entry name" value="PROTEIN FLAG"/>
    <property type="match status" value="1"/>
</dbReference>
<keyword evidence="2" id="KW-1185">Reference proteome</keyword>
<dbReference type="Pfam" id="PF03646">
    <property type="entry name" value="FlaG"/>
    <property type="match status" value="1"/>
</dbReference>
<protein>
    <submittedName>
        <fullName evidence="1">Flagellar protein FlaG</fullName>
    </submittedName>
</protein>
<dbReference type="EMBL" id="JAUYVT010000001">
    <property type="protein sequence ID" value="MDP2563357.1"/>
    <property type="molecule type" value="Genomic_DNA"/>
</dbReference>
<keyword evidence="1" id="KW-0969">Cilium</keyword>
<sequence>MIDLNSTQKTIDGLSVVNTSITKDAVKEEKLEKGTALTAREAVDLKNAQNLKDQEEQEGKEDKELFVEVKDNLEKLNEYIPVTSTNLKFEFDDGGDLPIIKVLDKSNDEVIREIPTEEFREIAKALDEFADKLTNKGLLFNKTV</sequence>
<evidence type="ECO:0000313" key="2">
    <source>
        <dbReference type="Proteomes" id="UP001177212"/>
    </source>
</evidence>
<comment type="caution">
    <text evidence="1">The sequence shown here is derived from an EMBL/GenBank/DDBJ whole genome shotgun (WGS) entry which is preliminary data.</text>
</comment>
<reference evidence="1" key="1">
    <citation type="submission" date="2023-07" db="EMBL/GenBank/DDBJ databases">
        <title>Genome content predicts the carbon catabolic preferences of heterotrophic bacteria.</title>
        <authorList>
            <person name="Gralka M."/>
        </authorList>
    </citation>
    <scope>NUCLEOTIDE SEQUENCE</scope>
    <source>
        <strain evidence="1">4G09</strain>
    </source>
</reference>
<keyword evidence="1" id="KW-0282">Flagellum</keyword>
<dbReference type="InterPro" id="IPR035924">
    <property type="entry name" value="FlaG-like_sf"/>
</dbReference>
<dbReference type="PANTHER" id="PTHR37166">
    <property type="entry name" value="PROTEIN FLAG"/>
    <property type="match status" value="1"/>
</dbReference>
<accession>A0ABT9F998</accession>
<gene>
    <name evidence="1" type="ORF">Q8W34_01830</name>
</gene>
<dbReference type="Proteomes" id="UP001177212">
    <property type="component" value="Unassembled WGS sequence"/>
</dbReference>
<keyword evidence="1" id="KW-0966">Cell projection</keyword>
<name>A0ABT9F998_9GAMM</name>
<dbReference type="InterPro" id="IPR005186">
    <property type="entry name" value="FlaG"/>
</dbReference>
<evidence type="ECO:0000313" key="1">
    <source>
        <dbReference type="EMBL" id="MDP2563357.1"/>
    </source>
</evidence>